<dbReference type="EMBL" id="JADWDC010000085">
    <property type="protein sequence ID" value="MCC0179460.1"/>
    <property type="molecule type" value="Genomic_DNA"/>
</dbReference>
<protein>
    <submittedName>
        <fullName evidence="1">Uncharacterized protein</fullName>
    </submittedName>
</protein>
<proteinExistence type="predicted"/>
<dbReference type="Proteomes" id="UP000729733">
    <property type="component" value="Unassembled WGS sequence"/>
</dbReference>
<keyword evidence="2" id="KW-1185">Reference proteome</keyword>
<evidence type="ECO:0000313" key="2">
    <source>
        <dbReference type="Proteomes" id="UP000729733"/>
    </source>
</evidence>
<comment type="caution">
    <text evidence="1">The sequence shown here is derived from an EMBL/GenBank/DDBJ whole genome shotgun (WGS) entry which is preliminary data.</text>
</comment>
<reference evidence="1" key="1">
    <citation type="journal article" date="2021" name="Antonie Van Leeuwenhoek">
        <title>Draft genome and description of Waterburya agarophytonicola gen. nov. sp. nov. (Pleurocapsales, Cyanobacteria): a seaweed symbiont.</title>
        <authorList>
            <person name="Bonthond G."/>
            <person name="Shalygin S."/>
            <person name="Bayer T."/>
            <person name="Weinberger F."/>
        </authorList>
    </citation>
    <scope>NUCLEOTIDE SEQUENCE</scope>
    <source>
        <strain evidence="1">KI4</strain>
    </source>
</reference>
<evidence type="ECO:0000313" key="1">
    <source>
        <dbReference type="EMBL" id="MCC0179460.1"/>
    </source>
</evidence>
<organism evidence="1 2">
    <name type="scientific">Waterburya agarophytonicola KI4</name>
    <dbReference type="NCBI Taxonomy" id="2874699"/>
    <lineage>
        <taxon>Bacteria</taxon>
        <taxon>Bacillati</taxon>
        <taxon>Cyanobacteriota</taxon>
        <taxon>Cyanophyceae</taxon>
        <taxon>Pleurocapsales</taxon>
        <taxon>Hyellaceae</taxon>
        <taxon>Waterburya</taxon>
        <taxon>Waterburya agarophytonicola</taxon>
    </lineage>
</organism>
<accession>A0A964BU11</accession>
<dbReference type="AlphaFoldDB" id="A0A964BU11"/>
<sequence>MTEAGSAGDPLVFLFIGGSPAEVAFPSNHPKTYLSKSWHFRQHKLNARIACVCLSGSTLARIRLCIATEQFWSVRKNKGKNWSE</sequence>
<name>A0A964BU11_9CYAN</name>
<gene>
    <name evidence="1" type="ORF">I4641_21095</name>
</gene>
<dbReference type="RefSeq" id="WP_229642562.1">
    <property type="nucleotide sequence ID" value="NZ_JADWDC010000085.1"/>
</dbReference>